<reference evidence="1 2" key="1">
    <citation type="submission" date="2015-06" db="EMBL/GenBank/DDBJ databases">
        <title>Prevotella sp. 109, sp. nov., a novel member of the family Prevotellaceae isolated from human faeces.</title>
        <authorList>
            <person name="Shkoporov A.N."/>
            <person name="Chaplin A.V."/>
            <person name="Kafarskaia L.I."/>
            <person name="Efimov B.A."/>
        </authorList>
    </citation>
    <scope>NUCLEOTIDE SEQUENCE [LARGE SCALE GENOMIC DNA]</scope>
    <source>
        <strain evidence="1 2">109</strain>
    </source>
</reference>
<dbReference type="AlphaFoldDB" id="A0A8E1QXE9"/>
<name>A0A8E1QXE9_9BACT</name>
<dbReference type="Proteomes" id="UP000036951">
    <property type="component" value="Unassembled WGS sequence"/>
</dbReference>
<keyword evidence="2" id="KW-1185">Reference proteome</keyword>
<organism evidence="1 2">
    <name type="scientific">Xylanibacter rarus</name>
    <dbReference type="NCBI Taxonomy" id="1676614"/>
    <lineage>
        <taxon>Bacteria</taxon>
        <taxon>Pseudomonadati</taxon>
        <taxon>Bacteroidota</taxon>
        <taxon>Bacteroidia</taxon>
        <taxon>Bacteroidales</taxon>
        <taxon>Prevotellaceae</taxon>
        <taxon>Xylanibacter</taxon>
    </lineage>
</organism>
<dbReference type="OrthoDB" id="1047310at2"/>
<proteinExistence type="predicted"/>
<dbReference type="EMBL" id="LFQU01000039">
    <property type="protein sequence ID" value="KOO67055.1"/>
    <property type="molecule type" value="Genomic_DNA"/>
</dbReference>
<evidence type="ECO:0000313" key="2">
    <source>
        <dbReference type="Proteomes" id="UP000036951"/>
    </source>
</evidence>
<sequence>MTWIILEMIFSILLIVLPATLYYSNRPAMAKFYLRMVASSNARKLYVYCFLMVLLLYHFVYAGGHPDEWGVLFSTVLCAVLFSFKRAENLMRKLYYDKRKLFTMSIVVLAICTVPHLHTSAMTLAYFILAKMFYPSCSMMKEWEESKESRKYWTEHPDVLPSYYFH</sequence>
<protein>
    <submittedName>
        <fullName evidence="1">Uncharacterized protein</fullName>
    </submittedName>
</protein>
<dbReference type="RefSeq" id="WP_053399148.1">
    <property type="nucleotide sequence ID" value="NZ_LFQU01000039.1"/>
</dbReference>
<accession>A0A8E1QXE9</accession>
<comment type="caution">
    <text evidence="1">The sequence shown here is derived from an EMBL/GenBank/DDBJ whole genome shotgun (WGS) entry which is preliminary data.</text>
</comment>
<gene>
    <name evidence="1" type="ORF">ACU52_13350</name>
</gene>
<evidence type="ECO:0000313" key="1">
    <source>
        <dbReference type="EMBL" id="KOO67055.1"/>
    </source>
</evidence>